<reference evidence="4" key="2">
    <citation type="submission" date="2015-01" db="EMBL/GenBank/DDBJ databases">
        <title>Evolutionary Origins and Diversification of the Mycorrhizal Mutualists.</title>
        <authorList>
            <consortium name="DOE Joint Genome Institute"/>
            <consortium name="Mycorrhizal Genomics Consortium"/>
            <person name="Kohler A."/>
            <person name="Kuo A."/>
            <person name="Nagy L.G."/>
            <person name="Floudas D."/>
            <person name="Copeland A."/>
            <person name="Barry K.W."/>
            <person name="Cichocki N."/>
            <person name="Veneault-Fourrey C."/>
            <person name="LaButti K."/>
            <person name="Lindquist E.A."/>
            <person name="Lipzen A."/>
            <person name="Lundell T."/>
            <person name="Morin E."/>
            <person name="Murat C."/>
            <person name="Riley R."/>
            <person name="Ohm R."/>
            <person name="Sun H."/>
            <person name="Tunlid A."/>
            <person name="Henrissat B."/>
            <person name="Grigoriev I.V."/>
            <person name="Hibbett D.S."/>
            <person name="Martin F."/>
        </authorList>
    </citation>
    <scope>NUCLEOTIDE SEQUENCE [LARGE SCALE GENOMIC DNA]</scope>
    <source>
        <strain evidence="4">F 1598</strain>
    </source>
</reference>
<organism evidence="3 4">
    <name type="scientific">Piloderma croceum (strain F 1598)</name>
    <dbReference type="NCBI Taxonomy" id="765440"/>
    <lineage>
        <taxon>Eukaryota</taxon>
        <taxon>Fungi</taxon>
        <taxon>Dikarya</taxon>
        <taxon>Basidiomycota</taxon>
        <taxon>Agaricomycotina</taxon>
        <taxon>Agaricomycetes</taxon>
        <taxon>Agaricomycetidae</taxon>
        <taxon>Atheliales</taxon>
        <taxon>Atheliaceae</taxon>
        <taxon>Piloderma</taxon>
    </lineage>
</organism>
<dbReference type="HOGENOM" id="CLU_042319_4_1_1"/>
<gene>
    <name evidence="3" type="ORF">PILCRDRAFT_810793</name>
</gene>
<proteinExistence type="predicted"/>
<feature type="domain" description="DUF7729" evidence="2">
    <location>
        <begin position="160"/>
        <end position="369"/>
    </location>
</feature>
<dbReference type="Proteomes" id="UP000054166">
    <property type="component" value="Unassembled WGS sequence"/>
</dbReference>
<feature type="region of interest" description="Disordered" evidence="1">
    <location>
        <begin position="1"/>
        <end position="20"/>
    </location>
</feature>
<keyword evidence="4" id="KW-1185">Reference proteome</keyword>
<dbReference type="PANTHER" id="PTHR39460:SF1">
    <property type="entry name" value="C6 TRANSCRIPTION FACTOR"/>
    <property type="match status" value="1"/>
</dbReference>
<evidence type="ECO:0000313" key="3">
    <source>
        <dbReference type="EMBL" id="KIM91506.1"/>
    </source>
</evidence>
<sequence>MFTPPPSPSPPKLNFQQPAGGYFDHATDDAVSPISHSLPETKRVTAQRTKWAVLAVPLVLVLITLTTRYLTHPAALDVLSGSRGLNSWSPTSLTDWRPHKRHPSPQNLAIASSSSNIAFPTAPPSSAAALPAATSIPPTLNASTQSVPLIPSVAPTLPSPFPQAFDTPLEANFSTVGCQNFFTNMTNSDALNSCRSFSLLLQSSQAFNNQAQSNLTALNAILWATCNTDPSQQTCSSNMAWFASTLQSVCSTELSAGNVLTAQTLQALQAFDMMYTAGCLPDQSSNAYCFVDAAHATNPSDLYFFQLPLGISLPNNTTPSCSSCTKSLMALYAQSLENAAKGTLAYLEKTYSSGQKVAVAQCGASYAQALTATSGAVGRETWIAAVSLPAMLLTWVMLSLVP</sequence>
<name>A0A0C3GLQ9_PILCF</name>
<dbReference type="OrthoDB" id="2564812at2759"/>
<dbReference type="InParanoid" id="A0A0C3GLQ9"/>
<accession>A0A0C3GLQ9</accession>
<dbReference type="Pfam" id="PF24855">
    <property type="entry name" value="DUF7729"/>
    <property type="match status" value="1"/>
</dbReference>
<evidence type="ECO:0000313" key="4">
    <source>
        <dbReference type="Proteomes" id="UP000054166"/>
    </source>
</evidence>
<reference evidence="3 4" key="1">
    <citation type="submission" date="2014-04" db="EMBL/GenBank/DDBJ databases">
        <authorList>
            <consortium name="DOE Joint Genome Institute"/>
            <person name="Kuo A."/>
            <person name="Tarkka M."/>
            <person name="Buscot F."/>
            <person name="Kohler A."/>
            <person name="Nagy L.G."/>
            <person name="Floudas D."/>
            <person name="Copeland A."/>
            <person name="Barry K.W."/>
            <person name="Cichocki N."/>
            <person name="Veneault-Fourrey C."/>
            <person name="LaButti K."/>
            <person name="Lindquist E.A."/>
            <person name="Lipzen A."/>
            <person name="Lundell T."/>
            <person name="Morin E."/>
            <person name="Murat C."/>
            <person name="Sun H."/>
            <person name="Tunlid A."/>
            <person name="Henrissat B."/>
            <person name="Grigoriev I.V."/>
            <person name="Hibbett D.S."/>
            <person name="Martin F."/>
            <person name="Nordberg H.P."/>
            <person name="Cantor M.N."/>
            <person name="Hua S.X."/>
        </authorList>
    </citation>
    <scope>NUCLEOTIDE SEQUENCE [LARGE SCALE GENOMIC DNA]</scope>
    <source>
        <strain evidence="3 4">F 1598</strain>
    </source>
</reference>
<dbReference type="AlphaFoldDB" id="A0A0C3GLQ9"/>
<dbReference type="InterPro" id="IPR056146">
    <property type="entry name" value="DUF7729"/>
</dbReference>
<protein>
    <recommendedName>
        <fullName evidence="2">DUF7729 domain-containing protein</fullName>
    </recommendedName>
</protein>
<feature type="compositionally biased region" description="Pro residues" evidence="1">
    <location>
        <begin position="1"/>
        <end position="11"/>
    </location>
</feature>
<dbReference type="PANTHER" id="PTHR39460">
    <property type="entry name" value="EXPRESSED PROTEIN"/>
    <property type="match status" value="1"/>
</dbReference>
<evidence type="ECO:0000259" key="2">
    <source>
        <dbReference type="Pfam" id="PF24855"/>
    </source>
</evidence>
<dbReference type="EMBL" id="KN832971">
    <property type="protein sequence ID" value="KIM91506.1"/>
    <property type="molecule type" value="Genomic_DNA"/>
</dbReference>
<evidence type="ECO:0000256" key="1">
    <source>
        <dbReference type="SAM" id="MobiDB-lite"/>
    </source>
</evidence>